<proteinExistence type="predicted"/>
<evidence type="ECO:0000313" key="2">
    <source>
        <dbReference type="EMBL" id="OGC27885.1"/>
    </source>
</evidence>
<evidence type="ECO:0000313" key="3">
    <source>
        <dbReference type="Proteomes" id="UP000178602"/>
    </source>
</evidence>
<dbReference type="InterPro" id="IPR010093">
    <property type="entry name" value="SinI_DNA-bd"/>
</dbReference>
<dbReference type="InterPro" id="IPR041657">
    <property type="entry name" value="HTH_17"/>
</dbReference>
<name>A0A1F4T503_UNCSA</name>
<gene>
    <name evidence="2" type="ORF">A3K49_02620</name>
</gene>
<feature type="domain" description="Helix-turn-helix" evidence="1">
    <location>
        <begin position="8"/>
        <end position="55"/>
    </location>
</feature>
<dbReference type="GO" id="GO:0003677">
    <property type="term" value="F:DNA binding"/>
    <property type="evidence" value="ECO:0007669"/>
    <property type="project" value="InterPro"/>
</dbReference>
<dbReference type="SUPFAM" id="SSF46955">
    <property type="entry name" value="Putative DNA-binding domain"/>
    <property type="match status" value="1"/>
</dbReference>
<organism evidence="2 3">
    <name type="scientific">candidate division WOR-1 bacterium RIFOXYC12_FULL_54_18</name>
    <dbReference type="NCBI Taxonomy" id="1802584"/>
    <lineage>
        <taxon>Bacteria</taxon>
        <taxon>Bacillati</taxon>
        <taxon>Saganbacteria</taxon>
    </lineage>
</organism>
<dbReference type="Pfam" id="PF12728">
    <property type="entry name" value="HTH_17"/>
    <property type="match status" value="1"/>
</dbReference>
<evidence type="ECO:0000259" key="1">
    <source>
        <dbReference type="Pfam" id="PF12728"/>
    </source>
</evidence>
<reference evidence="2 3" key="1">
    <citation type="journal article" date="2016" name="Nat. Commun.">
        <title>Thousands of microbial genomes shed light on interconnected biogeochemical processes in an aquifer system.</title>
        <authorList>
            <person name="Anantharaman K."/>
            <person name="Brown C.T."/>
            <person name="Hug L.A."/>
            <person name="Sharon I."/>
            <person name="Castelle C.J."/>
            <person name="Probst A.J."/>
            <person name="Thomas B.C."/>
            <person name="Singh A."/>
            <person name="Wilkins M.J."/>
            <person name="Karaoz U."/>
            <person name="Brodie E.L."/>
            <person name="Williams K.H."/>
            <person name="Hubbard S.S."/>
            <person name="Banfield J.F."/>
        </authorList>
    </citation>
    <scope>NUCLEOTIDE SEQUENCE [LARGE SCALE GENOMIC DNA]</scope>
</reference>
<dbReference type="AlphaFoldDB" id="A0A1F4T503"/>
<comment type="caution">
    <text evidence="2">The sequence shown here is derived from an EMBL/GenBank/DDBJ whole genome shotgun (WGS) entry which is preliminary data.</text>
</comment>
<dbReference type="NCBIfam" id="TIGR01764">
    <property type="entry name" value="excise"/>
    <property type="match status" value="1"/>
</dbReference>
<dbReference type="EMBL" id="MEUG01000001">
    <property type="protein sequence ID" value="OGC27885.1"/>
    <property type="molecule type" value="Genomic_DNA"/>
</dbReference>
<protein>
    <recommendedName>
        <fullName evidence="1">Helix-turn-helix domain-containing protein</fullName>
    </recommendedName>
</protein>
<sequence length="74" mass="8417">MGIQENEVYTPQEAISLLKISDSTFRRLIRKGVLKAAKIGGQYRILGKHLLQLLNPKLPAKIKKVYKKVLSELE</sequence>
<dbReference type="Proteomes" id="UP000178602">
    <property type="component" value="Unassembled WGS sequence"/>
</dbReference>
<dbReference type="InterPro" id="IPR009061">
    <property type="entry name" value="DNA-bd_dom_put_sf"/>
</dbReference>
<accession>A0A1F4T503</accession>